<organism evidence="1 2">
    <name type="scientific">Aspergillus ibericus CBS 121593</name>
    <dbReference type="NCBI Taxonomy" id="1448316"/>
    <lineage>
        <taxon>Eukaryota</taxon>
        <taxon>Fungi</taxon>
        <taxon>Dikarya</taxon>
        <taxon>Ascomycota</taxon>
        <taxon>Pezizomycotina</taxon>
        <taxon>Eurotiomycetes</taxon>
        <taxon>Eurotiomycetidae</taxon>
        <taxon>Eurotiales</taxon>
        <taxon>Aspergillaceae</taxon>
        <taxon>Aspergillus</taxon>
        <taxon>Aspergillus subgen. Circumdati</taxon>
    </lineage>
</organism>
<reference evidence="1 2" key="1">
    <citation type="submission" date="2018-02" db="EMBL/GenBank/DDBJ databases">
        <title>The genomes of Aspergillus section Nigri reveals drivers in fungal speciation.</title>
        <authorList>
            <consortium name="DOE Joint Genome Institute"/>
            <person name="Vesth T.C."/>
            <person name="Nybo J."/>
            <person name="Theobald S."/>
            <person name="Brandl J."/>
            <person name="Frisvad J.C."/>
            <person name="Nielsen K.F."/>
            <person name="Lyhne E.K."/>
            <person name="Kogle M.E."/>
            <person name="Kuo A."/>
            <person name="Riley R."/>
            <person name="Clum A."/>
            <person name="Nolan M."/>
            <person name="Lipzen A."/>
            <person name="Salamov A."/>
            <person name="Henrissat B."/>
            <person name="Wiebenga A."/>
            <person name="De vries R.P."/>
            <person name="Grigoriev I.V."/>
            <person name="Mortensen U.H."/>
            <person name="Andersen M.R."/>
            <person name="Baker S.E."/>
        </authorList>
    </citation>
    <scope>NUCLEOTIDE SEQUENCE [LARGE SCALE GENOMIC DNA]</scope>
    <source>
        <strain evidence="1 2">CBS 121593</strain>
    </source>
</reference>
<dbReference type="InterPro" id="IPR011009">
    <property type="entry name" value="Kinase-like_dom_sf"/>
</dbReference>
<gene>
    <name evidence="1" type="ORF">BO80DRAFT_456184</name>
</gene>
<proteinExistence type="predicted"/>
<keyword evidence="2" id="KW-1185">Reference proteome</keyword>
<accession>A0A395GW06</accession>
<dbReference type="Gene3D" id="1.10.510.10">
    <property type="entry name" value="Transferase(Phosphotransferase) domain 1"/>
    <property type="match status" value="1"/>
</dbReference>
<evidence type="ECO:0000313" key="2">
    <source>
        <dbReference type="Proteomes" id="UP000249402"/>
    </source>
</evidence>
<dbReference type="AlphaFoldDB" id="A0A395GW06"/>
<evidence type="ECO:0000313" key="1">
    <source>
        <dbReference type="EMBL" id="RAK99761.1"/>
    </source>
</evidence>
<dbReference type="SUPFAM" id="SSF56112">
    <property type="entry name" value="Protein kinase-like (PK-like)"/>
    <property type="match status" value="1"/>
</dbReference>
<dbReference type="GeneID" id="37227019"/>
<evidence type="ECO:0008006" key="3">
    <source>
        <dbReference type="Google" id="ProtNLM"/>
    </source>
</evidence>
<dbReference type="VEuPathDB" id="FungiDB:BO80DRAFT_456184"/>
<sequence length="221" mass="24967">MNILVYVITTKHRPVLEQFENQKLLKIGIFAEVYLVDGKIISKAPRSGREEDIQPVVREANIYTILGNHPRIAECLSPGRQDYFFVDDDFNVRLGDFNSSQYPGHPALGYEKASHCLPRDYEMPNTILSDIFALGSTLYEFTTGDPAVIRARIQRQHHADAEVEARYGKRQFPDVSHAFGGDVILGCWKGDFTTAEQALVSCILTDRWKKTVLVPPEDEPA</sequence>
<dbReference type="EMBL" id="KZ824444">
    <property type="protein sequence ID" value="RAK99761.1"/>
    <property type="molecule type" value="Genomic_DNA"/>
</dbReference>
<dbReference type="OrthoDB" id="1668230at2759"/>
<dbReference type="RefSeq" id="XP_025574089.1">
    <property type="nucleotide sequence ID" value="XM_025722154.1"/>
</dbReference>
<dbReference type="STRING" id="1448316.A0A395GW06"/>
<protein>
    <recommendedName>
        <fullName evidence="3">Protein kinase domain-containing protein</fullName>
    </recommendedName>
</protein>
<name>A0A395GW06_9EURO</name>
<dbReference type="Proteomes" id="UP000249402">
    <property type="component" value="Unassembled WGS sequence"/>
</dbReference>